<evidence type="ECO:0000256" key="5">
    <source>
        <dbReference type="SAM" id="MobiDB-lite"/>
    </source>
</evidence>
<dbReference type="Proteomes" id="UP000007494">
    <property type="component" value="Chromosome XI"/>
</dbReference>
<keyword evidence="7" id="KW-1185">Reference proteome</keyword>
<comment type="similarity">
    <text evidence="1 4">Belongs to the universal ribosomal protein uL22 family.</text>
</comment>
<gene>
    <name evidence="6" type="ORF">NCLIV_056820</name>
</gene>
<evidence type="ECO:0000256" key="3">
    <source>
        <dbReference type="ARBA" id="ARBA00023274"/>
    </source>
</evidence>
<evidence type="ECO:0000313" key="6">
    <source>
        <dbReference type="EMBL" id="CBZ55258.1"/>
    </source>
</evidence>
<sequence length="307" mass="33249">MQKREEERKGEREKREAVGAAVSKGPPGPQETVRGCGESVRQGGSCRGEERREDFLFSLVHGDDLSPLSPSSREPKRSVSSATFFAPSTTFSFFFFPSSPSFASSLVSSSSPFSSSRLNATHQDLPALAPPGGDPPADLSSSSPGFLSVEVDNFEPSPAYLPPRLPVPMHTFRPHPARQPGAAASLLPPIAPGVSPAPRLARAEARYQRLSPIKTRRVLAEIKGMSIGRALAHLATSPRRPAFQVFKTIQSALANAIHAFGAETLQPRIKSITANNGPVMKRPFFRARGKMDILRRPTTHIRVILEV</sequence>
<evidence type="ECO:0000256" key="2">
    <source>
        <dbReference type="ARBA" id="ARBA00022980"/>
    </source>
</evidence>
<dbReference type="GO" id="GO:0006412">
    <property type="term" value="P:translation"/>
    <property type="evidence" value="ECO:0007669"/>
    <property type="project" value="InterPro"/>
</dbReference>
<protein>
    <submittedName>
        <fullName evidence="6">Putative 50S ribosomal protein L22</fullName>
    </submittedName>
</protein>
<evidence type="ECO:0000256" key="1">
    <source>
        <dbReference type="ARBA" id="ARBA00009451"/>
    </source>
</evidence>
<feature type="region of interest" description="Disordered" evidence="5">
    <location>
        <begin position="1"/>
        <end position="48"/>
    </location>
</feature>
<dbReference type="GO" id="GO:0015934">
    <property type="term" value="C:large ribosomal subunit"/>
    <property type="evidence" value="ECO:0007669"/>
    <property type="project" value="InterPro"/>
</dbReference>
<dbReference type="VEuPathDB" id="ToxoDB:NCLIV_056820"/>
<feature type="region of interest" description="Disordered" evidence="5">
    <location>
        <begin position="123"/>
        <end position="143"/>
    </location>
</feature>
<dbReference type="InterPro" id="IPR036394">
    <property type="entry name" value="Ribosomal_uL22_sf"/>
</dbReference>
<evidence type="ECO:0000256" key="4">
    <source>
        <dbReference type="RuleBase" id="RU004005"/>
    </source>
</evidence>
<dbReference type="InterPro" id="IPR018260">
    <property type="entry name" value="Ribosomal_uL22_CS"/>
</dbReference>
<dbReference type="InterPro" id="IPR001063">
    <property type="entry name" value="Ribosomal_uL22"/>
</dbReference>
<dbReference type="GO" id="GO:0003735">
    <property type="term" value="F:structural constituent of ribosome"/>
    <property type="evidence" value="ECO:0007669"/>
    <property type="project" value="InterPro"/>
</dbReference>
<dbReference type="InterPro" id="IPR047867">
    <property type="entry name" value="Ribosomal_uL22_bac/org-type"/>
</dbReference>
<dbReference type="SUPFAM" id="SSF54843">
    <property type="entry name" value="Ribosomal protein L22"/>
    <property type="match status" value="1"/>
</dbReference>
<dbReference type="PANTHER" id="PTHR13501">
    <property type="entry name" value="CHLOROPLAST 50S RIBOSOMAL PROTEIN L22-RELATED"/>
    <property type="match status" value="1"/>
</dbReference>
<keyword evidence="3 4" id="KW-0687">Ribonucleoprotein</keyword>
<proteinExistence type="inferred from homology"/>
<dbReference type="AlphaFoldDB" id="F0VNG2"/>
<accession>F0VNG2</accession>
<reference evidence="7" key="1">
    <citation type="journal article" date="2012" name="PLoS Pathog.">
        <title>Comparative genomics of the apicomplexan parasites Toxoplasma gondii and Neospora caninum: Coccidia differing in host range and transmission strategy.</title>
        <authorList>
            <person name="Reid A.J."/>
            <person name="Vermont S.J."/>
            <person name="Cotton J.A."/>
            <person name="Harris D."/>
            <person name="Hill-Cawthorne G.A."/>
            <person name="Konen-Waisman S."/>
            <person name="Latham S.M."/>
            <person name="Mourier T."/>
            <person name="Norton R."/>
            <person name="Quail M.A."/>
            <person name="Sanders M."/>
            <person name="Shanmugam D."/>
            <person name="Sohal A."/>
            <person name="Wasmuth J.D."/>
            <person name="Brunk B."/>
            <person name="Grigg M.E."/>
            <person name="Howard J.C."/>
            <person name="Parkinson J."/>
            <person name="Roos D.S."/>
            <person name="Trees A.J."/>
            <person name="Berriman M."/>
            <person name="Pain A."/>
            <person name="Wastling J.M."/>
        </authorList>
    </citation>
    <scope>NUCLEOTIDE SEQUENCE [LARGE SCALE GENOMIC DNA]</scope>
    <source>
        <strain evidence="7">Liverpool</strain>
    </source>
</reference>
<evidence type="ECO:0000313" key="7">
    <source>
        <dbReference type="Proteomes" id="UP000007494"/>
    </source>
</evidence>
<keyword evidence="2 4" id="KW-0689">Ribosomal protein</keyword>
<dbReference type="Pfam" id="PF00237">
    <property type="entry name" value="Ribosomal_L22"/>
    <property type="match status" value="1"/>
</dbReference>
<dbReference type="InParanoid" id="F0VNG2"/>
<dbReference type="RefSeq" id="XP_003885286.1">
    <property type="nucleotide sequence ID" value="XM_003885237.1"/>
</dbReference>
<feature type="compositionally biased region" description="Basic and acidic residues" evidence="5">
    <location>
        <begin position="1"/>
        <end position="17"/>
    </location>
</feature>
<name>F0VNG2_NEOCL</name>
<dbReference type="EMBL" id="FR823392">
    <property type="protein sequence ID" value="CBZ55258.1"/>
    <property type="molecule type" value="Genomic_DNA"/>
</dbReference>
<dbReference type="CDD" id="cd00336">
    <property type="entry name" value="Ribosomal_L22"/>
    <property type="match status" value="1"/>
</dbReference>
<dbReference type="OrthoDB" id="1840754at2759"/>
<dbReference type="eggNOG" id="KOG1711">
    <property type="taxonomic scope" value="Eukaryota"/>
</dbReference>
<dbReference type="GeneID" id="13440671"/>
<dbReference type="PANTHER" id="PTHR13501:SF10">
    <property type="entry name" value="LARGE RIBOSOMAL SUBUNIT PROTEIN UL22M"/>
    <property type="match status" value="1"/>
</dbReference>
<organism evidence="6 7">
    <name type="scientific">Neospora caninum (strain Liverpool)</name>
    <dbReference type="NCBI Taxonomy" id="572307"/>
    <lineage>
        <taxon>Eukaryota</taxon>
        <taxon>Sar</taxon>
        <taxon>Alveolata</taxon>
        <taxon>Apicomplexa</taxon>
        <taxon>Conoidasida</taxon>
        <taxon>Coccidia</taxon>
        <taxon>Eucoccidiorida</taxon>
        <taxon>Eimeriorina</taxon>
        <taxon>Sarcocystidae</taxon>
        <taxon>Neospora</taxon>
    </lineage>
</organism>
<dbReference type="Gene3D" id="3.90.470.10">
    <property type="entry name" value="Ribosomal protein L22/L17"/>
    <property type="match status" value="1"/>
</dbReference>
<dbReference type="PROSITE" id="PS00464">
    <property type="entry name" value="RIBOSOMAL_L22"/>
    <property type="match status" value="1"/>
</dbReference>